<feature type="binding site" evidence="2">
    <location>
        <position position="197"/>
    </location>
    <ligand>
        <name>Mg(2+)</name>
        <dbReference type="ChEBI" id="CHEBI:18420"/>
    </ligand>
</feature>
<reference evidence="3" key="1">
    <citation type="submission" date="2020-10" db="EMBL/GenBank/DDBJ databases">
        <authorList>
            <person name="Gilroy R."/>
        </authorList>
    </citation>
    <scope>NUCLEOTIDE SEQUENCE</scope>
    <source>
        <strain evidence="3">CHK197-8231</strain>
    </source>
</reference>
<feature type="binding site" evidence="2">
    <location>
        <position position="15"/>
    </location>
    <ligand>
        <name>Mg(2+)</name>
        <dbReference type="ChEBI" id="CHEBI:18420"/>
    </ligand>
</feature>
<dbReference type="Gene3D" id="3.40.1180.10">
    <property type="entry name" value="Decaprenyl diphosphate synthase-like"/>
    <property type="match status" value="1"/>
</dbReference>
<dbReference type="Pfam" id="PF01255">
    <property type="entry name" value="Prenyltransf"/>
    <property type="match status" value="1"/>
</dbReference>
<feature type="binding site" evidence="2">
    <location>
        <position position="178"/>
    </location>
    <ligand>
        <name>substrate</name>
    </ligand>
</feature>
<dbReference type="FunFam" id="3.40.1180.10:FF:000001">
    <property type="entry name" value="(2E,6E)-farnesyl-diphosphate-specific ditrans,polycis-undecaprenyl-diphosphate synthase"/>
    <property type="match status" value="1"/>
</dbReference>
<feature type="binding site" evidence="2">
    <location>
        <begin position="16"/>
        <end position="19"/>
    </location>
    <ligand>
        <name>substrate</name>
    </ligand>
</feature>
<dbReference type="GO" id="GO:0000287">
    <property type="term" value="F:magnesium ion binding"/>
    <property type="evidence" value="ECO:0007669"/>
    <property type="project" value="UniProtKB-UniRule"/>
</dbReference>
<comment type="subunit">
    <text evidence="2">Homodimer.</text>
</comment>
<dbReference type="EC" id="2.5.1.-" evidence="2"/>
<accession>A0A9D1HWP5</accession>
<dbReference type="PANTHER" id="PTHR10291">
    <property type="entry name" value="DEHYDRODOLICHYL DIPHOSPHATE SYNTHASE FAMILY MEMBER"/>
    <property type="match status" value="1"/>
</dbReference>
<dbReference type="InterPro" id="IPR036424">
    <property type="entry name" value="UPP_synth-like_sf"/>
</dbReference>
<comment type="function">
    <text evidence="2">Catalyzes the condensation of isopentenyl diphosphate (IPP) with allylic pyrophosphates generating different type of terpenoids.</text>
</comment>
<feature type="binding site" evidence="2">
    <location>
        <position position="32"/>
    </location>
    <ligand>
        <name>substrate</name>
    </ligand>
</feature>
<dbReference type="NCBIfam" id="TIGR00055">
    <property type="entry name" value="uppS"/>
    <property type="match status" value="1"/>
</dbReference>
<evidence type="ECO:0000313" key="4">
    <source>
        <dbReference type="Proteomes" id="UP000824087"/>
    </source>
</evidence>
<dbReference type="CDD" id="cd00475">
    <property type="entry name" value="Cis_IPPS"/>
    <property type="match status" value="1"/>
</dbReference>
<dbReference type="AlphaFoldDB" id="A0A9D1HWP5"/>
<dbReference type="GO" id="GO:0045547">
    <property type="term" value="F:ditrans,polycis-polyprenyl diphosphate synthase [(2E,6E)-farnesyl diphosphate specific] activity"/>
    <property type="evidence" value="ECO:0007669"/>
    <property type="project" value="TreeGrafter"/>
</dbReference>
<evidence type="ECO:0000256" key="2">
    <source>
        <dbReference type="HAMAP-Rule" id="MF_01139"/>
    </source>
</evidence>
<dbReference type="InterPro" id="IPR018520">
    <property type="entry name" value="UPP_synth-like_CS"/>
</dbReference>
<dbReference type="PANTHER" id="PTHR10291:SF0">
    <property type="entry name" value="DEHYDRODOLICHYL DIPHOSPHATE SYNTHASE 2"/>
    <property type="match status" value="1"/>
</dbReference>
<evidence type="ECO:0000313" key="3">
    <source>
        <dbReference type="EMBL" id="HIU22620.1"/>
    </source>
</evidence>
<dbReference type="HAMAP" id="MF_01139">
    <property type="entry name" value="ISPT"/>
    <property type="match status" value="1"/>
</dbReference>
<comment type="cofactor">
    <cofactor evidence="2">
        <name>Mg(2+)</name>
        <dbReference type="ChEBI" id="CHEBI:18420"/>
    </cofactor>
    <text evidence="2">Binds 2 magnesium ions per subunit.</text>
</comment>
<dbReference type="PROSITE" id="PS01066">
    <property type="entry name" value="UPP_SYNTHASE"/>
    <property type="match status" value="1"/>
</dbReference>
<dbReference type="EMBL" id="DVML01000021">
    <property type="protein sequence ID" value="HIU22620.1"/>
    <property type="molecule type" value="Genomic_DNA"/>
</dbReference>
<dbReference type="InterPro" id="IPR001441">
    <property type="entry name" value="UPP_synth-like"/>
</dbReference>
<comment type="caution">
    <text evidence="3">The sequence shown here is derived from an EMBL/GenBank/DDBJ whole genome shotgun (WGS) entry which is preliminary data.</text>
</comment>
<proteinExistence type="inferred from homology"/>
<evidence type="ECO:0000256" key="1">
    <source>
        <dbReference type="ARBA" id="ARBA00022679"/>
    </source>
</evidence>
<feature type="binding site" evidence="2">
    <location>
        <begin position="184"/>
        <end position="186"/>
    </location>
    <ligand>
        <name>substrate</name>
    </ligand>
</feature>
<keyword evidence="2" id="KW-0479">Metal-binding</keyword>
<comment type="similarity">
    <text evidence="2">Belongs to the UPP synthase family.</text>
</comment>
<dbReference type="GO" id="GO:0016094">
    <property type="term" value="P:polyprenol biosynthetic process"/>
    <property type="evidence" value="ECO:0007669"/>
    <property type="project" value="TreeGrafter"/>
</dbReference>
<keyword evidence="1 2" id="KW-0808">Transferase</keyword>
<reference evidence="3" key="2">
    <citation type="journal article" date="2021" name="PeerJ">
        <title>Extensive microbial diversity within the chicken gut microbiome revealed by metagenomics and culture.</title>
        <authorList>
            <person name="Gilroy R."/>
            <person name="Ravi A."/>
            <person name="Getino M."/>
            <person name="Pursley I."/>
            <person name="Horton D.L."/>
            <person name="Alikhan N.F."/>
            <person name="Baker D."/>
            <person name="Gharbi K."/>
            <person name="Hall N."/>
            <person name="Watson M."/>
            <person name="Adriaenssens E.M."/>
            <person name="Foster-Nyarko E."/>
            <person name="Jarju S."/>
            <person name="Secka A."/>
            <person name="Antonio M."/>
            <person name="Oren A."/>
            <person name="Chaudhuri R.R."/>
            <person name="La Ragione R."/>
            <person name="Hildebrand F."/>
            <person name="Pallen M.J."/>
        </authorList>
    </citation>
    <scope>NUCLEOTIDE SEQUENCE</scope>
    <source>
        <strain evidence="3">CHK197-8231</strain>
    </source>
</reference>
<sequence>MDREIIPNHVAIIMDGNGRWAKKRNLPRSLGHKAGSENLKKLGLHIFKRGVRVLSVYAFSTENFKRSPEEIDYLMNLFVKNFKKELKVFAENNIRVVFSGRKEPLRSDVLEAMDEVVEATKENTGGIFNICLNYGSQYEIVDAVKRIVSEKKDVSELTPKEFEKYLYQELPPVDFLIRTSGEYRLSNFMMYQLAYAEFYFTDCLFPDFNDEKFDEALQDFQNRDRRFGGVKK</sequence>
<feature type="binding site" evidence="2">
    <location>
        <position position="66"/>
    </location>
    <ligand>
        <name>substrate</name>
    </ligand>
</feature>
<organism evidence="3 4">
    <name type="scientific">Candidatus Fimihabitans intestinipullorum</name>
    <dbReference type="NCBI Taxonomy" id="2840820"/>
    <lineage>
        <taxon>Bacteria</taxon>
        <taxon>Bacillati</taxon>
        <taxon>Mycoplasmatota</taxon>
        <taxon>Mycoplasmatota incertae sedis</taxon>
        <taxon>Candidatus Fimihabitans</taxon>
    </lineage>
</organism>
<feature type="active site" evidence="2">
    <location>
        <position position="15"/>
    </location>
</feature>
<feature type="active site" description="Proton acceptor" evidence="2">
    <location>
        <position position="63"/>
    </location>
</feature>
<gene>
    <name evidence="3" type="primary">uppS</name>
    <name evidence="3" type="ORF">IAD49_03465</name>
</gene>
<dbReference type="SUPFAM" id="SSF64005">
    <property type="entry name" value="Undecaprenyl diphosphate synthase"/>
    <property type="match status" value="1"/>
</dbReference>
<feature type="binding site" evidence="2">
    <location>
        <begin position="60"/>
        <end position="62"/>
    </location>
    <ligand>
        <name>substrate</name>
    </ligand>
</feature>
<feature type="binding site" evidence="2">
    <location>
        <position position="64"/>
    </location>
    <ligand>
        <name>substrate</name>
    </ligand>
</feature>
<keyword evidence="2" id="KW-0460">Magnesium</keyword>
<feature type="binding site" evidence="2">
    <location>
        <position position="20"/>
    </location>
    <ligand>
        <name>substrate</name>
    </ligand>
</feature>
<dbReference type="Proteomes" id="UP000824087">
    <property type="component" value="Unassembled WGS sequence"/>
</dbReference>
<protein>
    <recommendedName>
        <fullName evidence="2">Isoprenyl transferase</fullName>
        <ecNumber evidence="2">2.5.1.-</ecNumber>
    </recommendedName>
</protein>
<name>A0A9D1HWP5_9BACT</name>
<feature type="binding site" evidence="2">
    <location>
        <position position="28"/>
    </location>
    <ligand>
        <name>substrate</name>
    </ligand>
</feature>